<dbReference type="Gene3D" id="3.40.190.10">
    <property type="entry name" value="Periplasmic binding protein-like II"/>
    <property type="match status" value="1"/>
</dbReference>
<dbReference type="AlphaFoldDB" id="A0A7R9W6U8"/>
<feature type="region of interest" description="Disordered" evidence="3">
    <location>
        <begin position="997"/>
        <end position="1041"/>
    </location>
</feature>
<feature type="chain" id="PRO_5031142174" evidence="5">
    <location>
        <begin position="24"/>
        <end position="1041"/>
    </location>
</feature>
<dbReference type="PANTHER" id="PTHR43649">
    <property type="entry name" value="ARABINOSE-BINDING PROTEIN-RELATED"/>
    <property type="match status" value="1"/>
</dbReference>
<gene>
    <name evidence="6" type="ORF">TDUB1175_LOCUS14195</name>
</gene>
<keyword evidence="4" id="KW-0472">Membrane</keyword>
<proteinExistence type="inferred from homology"/>
<reference evidence="6" key="1">
    <citation type="submission" date="2021-01" db="EMBL/GenBank/DDBJ databases">
        <authorList>
            <person name="Corre E."/>
            <person name="Pelletier E."/>
            <person name="Niang G."/>
            <person name="Scheremetjew M."/>
            <person name="Finn R."/>
            <person name="Kale V."/>
            <person name="Holt S."/>
            <person name="Cochrane G."/>
            <person name="Meng A."/>
            <person name="Brown T."/>
            <person name="Cohen L."/>
        </authorList>
    </citation>
    <scope>NUCLEOTIDE SEQUENCE</scope>
    <source>
        <strain evidence="6">CCMP147</strain>
    </source>
</reference>
<evidence type="ECO:0000256" key="5">
    <source>
        <dbReference type="SAM" id="SignalP"/>
    </source>
</evidence>
<feature type="compositionally biased region" description="Basic and acidic residues" evidence="3">
    <location>
        <begin position="1001"/>
        <end position="1010"/>
    </location>
</feature>
<organism evidence="6">
    <name type="scientific">Pseudictyota dubia</name>
    <dbReference type="NCBI Taxonomy" id="2749911"/>
    <lineage>
        <taxon>Eukaryota</taxon>
        <taxon>Sar</taxon>
        <taxon>Stramenopiles</taxon>
        <taxon>Ochrophyta</taxon>
        <taxon>Bacillariophyta</taxon>
        <taxon>Mediophyceae</taxon>
        <taxon>Biddulphiophycidae</taxon>
        <taxon>Eupodiscales</taxon>
        <taxon>Odontellaceae</taxon>
        <taxon>Pseudictyota</taxon>
    </lineage>
</organism>
<keyword evidence="5" id="KW-0732">Signal</keyword>
<sequence length="1041" mass="117739">MDRSRSAITFCLAVAQLGASVAAQSEPALCSAEYRQTECPKYCTGYMSDMCCKYHGQTASMLTVPFGHNLAITARREWFQNCTGANLAFTNYVAQGPGAFRPLFEVGEGARDDAEGSGVYDSYMTMATSVNTFAEYVEDLSPRIRVTPQLEWTDILPYVRKMGTFQGKQLTMPFDLDFVNILLRDDLRDRYEKEAGRKEPRTWEEFAEYVEYWHGKDLNNDGKPDFGICSLNGAGPGGPQAMLMAIAATKLQYMGANTGTWFDTEDPNAVPLFENPAFKEAAELTRRFWMHSIDDQPGGWTELHEDYWHNGECAAYMWLTGSVAFVLTKGPIGVCASYPKPCITEGSPEWPNRTVIWEPTHEDGTYWEPRRVRPMGSEKVYDRQSGKMMKCTPEIDPKEDEVNCPYLDPEEDERDGVWINRAPYYYSAFQHCSISFRKDAPLANRDLLWDFVVMANLEAAPVVAQALGSTYLDPFRRSHLSEENKELYSKAWTDQQYEDLRRTFFWAGSTGNTVLPLSIPGQEDYELAMEMLLWQYLLDIGTDCTSKNDCKCRKYLNPGPNCGYGWGDDPDTALWARSRANGGSLTVDEFASKLSRRWNTITMTYGGGRAQINQYRGSLGLDDLPVPMAVDDDAWVFPLVIALSATIGFILVSIVVGWVVITYREKKRLQKKREAEYERAILAAEEESGALGHPMVLCAASVFMDLPHLKSYENLRNEGKLVFLDTLEKIQAFKSRHLIVFLSHQWLGWGIPDPENIHHNAMKEALRQVVSRCRRVGIGSQATLDDMYVWCDFTSIAQEHRPMQVMAVSSLPVYSSIADAFVIVAPSARHKNSGMVCNADTYSLRGWCRAEMLAKVCGSGLDNMYIIQGEQATLEPVTHEWLAKLDLRVFEGEFSCCAMKHKGTVKCDKESLMSPILGLYSLVIKQRSLSHIQDVYHHINSDKDRFFPDSIFFVDEKGKVEERELFGPLVEKMEEYVQSQPGTAKVIQRRSSMWEAASESSMKHMTHDIETAPQEDSDEVFDDNASESKPKLFTKGSSSRW</sequence>
<keyword evidence="4" id="KW-0812">Transmembrane</keyword>
<dbReference type="InterPro" id="IPR050490">
    <property type="entry name" value="Bact_solute-bd_prot1"/>
</dbReference>
<keyword evidence="2" id="KW-0813">Transport</keyword>
<comment type="similarity">
    <text evidence="1">Belongs to the bacterial solute-binding protein 1 family.</text>
</comment>
<accession>A0A7R9W6U8</accession>
<dbReference type="SUPFAM" id="SSF53850">
    <property type="entry name" value="Periplasmic binding protein-like II"/>
    <property type="match status" value="1"/>
</dbReference>
<evidence type="ECO:0000313" key="6">
    <source>
        <dbReference type="EMBL" id="CAD8315403.1"/>
    </source>
</evidence>
<dbReference type="PANTHER" id="PTHR43649:SF29">
    <property type="entry name" value="OSMOPROTECTIVE COMPOUNDS-BINDING PROTEIN GGTB"/>
    <property type="match status" value="1"/>
</dbReference>
<evidence type="ECO:0000256" key="1">
    <source>
        <dbReference type="ARBA" id="ARBA00008520"/>
    </source>
</evidence>
<evidence type="ECO:0000256" key="4">
    <source>
        <dbReference type="SAM" id="Phobius"/>
    </source>
</evidence>
<feature type="transmembrane region" description="Helical" evidence="4">
    <location>
        <begin position="635"/>
        <end position="663"/>
    </location>
</feature>
<evidence type="ECO:0000256" key="3">
    <source>
        <dbReference type="SAM" id="MobiDB-lite"/>
    </source>
</evidence>
<dbReference type="EMBL" id="HBED01028594">
    <property type="protein sequence ID" value="CAD8315403.1"/>
    <property type="molecule type" value="Transcribed_RNA"/>
</dbReference>
<feature type="compositionally biased region" description="Acidic residues" evidence="3">
    <location>
        <begin position="1013"/>
        <end position="1025"/>
    </location>
</feature>
<feature type="signal peptide" evidence="5">
    <location>
        <begin position="1"/>
        <end position="23"/>
    </location>
</feature>
<name>A0A7R9W6U8_9STRA</name>
<protein>
    <submittedName>
        <fullName evidence="6">Uncharacterized protein</fullName>
    </submittedName>
</protein>
<keyword evidence="4" id="KW-1133">Transmembrane helix</keyword>
<evidence type="ECO:0000256" key="2">
    <source>
        <dbReference type="ARBA" id="ARBA00022448"/>
    </source>
</evidence>